<organism evidence="12 13">
    <name type="scientific">Piloderma croceum (strain F 1598)</name>
    <dbReference type="NCBI Taxonomy" id="765440"/>
    <lineage>
        <taxon>Eukaryota</taxon>
        <taxon>Fungi</taxon>
        <taxon>Dikarya</taxon>
        <taxon>Basidiomycota</taxon>
        <taxon>Agaricomycotina</taxon>
        <taxon>Agaricomycetes</taxon>
        <taxon>Agaricomycetidae</taxon>
        <taxon>Atheliales</taxon>
        <taxon>Atheliaceae</taxon>
        <taxon>Piloderma</taxon>
    </lineage>
</organism>
<dbReference type="PANTHER" id="PTHR11825:SF44">
    <property type="entry name" value="BRANCHED-CHAIN-AMINO-ACID AMINOTRANSFERASE"/>
    <property type="match status" value="1"/>
</dbReference>
<dbReference type="GO" id="GO:0052656">
    <property type="term" value="F:L-isoleucine-2-oxoglutarate transaminase activity"/>
    <property type="evidence" value="ECO:0007669"/>
    <property type="project" value="RHEA"/>
</dbReference>
<dbReference type="Proteomes" id="UP000054166">
    <property type="component" value="Unassembled WGS sequence"/>
</dbReference>
<dbReference type="PROSITE" id="PS00770">
    <property type="entry name" value="AA_TRANSFER_CLASS_4"/>
    <property type="match status" value="1"/>
</dbReference>
<dbReference type="InterPro" id="IPR018300">
    <property type="entry name" value="Aminotrans_IV_CS"/>
</dbReference>
<name>A0A0C3FQA1_PILCF</name>
<dbReference type="NCBIfam" id="TIGR01123">
    <property type="entry name" value="ilvE_II"/>
    <property type="match status" value="1"/>
</dbReference>
<dbReference type="OrthoDB" id="1732691at2759"/>
<dbReference type="GO" id="GO:0052655">
    <property type="term" value="F:L-valine-2-oxoglutarate transaminase activity"/>
    <property type="evidence" value="ECO:0007669"/>
    <property type="project" value="RHEA"/>
</dbReference>
<dbReference type="InterPro" id="IPR001544">
    <property type="entry name" value="Aminotrans_IV"/>
</dbReference>
<keyword evidence="4 11" id="KW-0028">Amino-acid biosynthesis</keyword>
<dbReference type="GO" id="GO:0009098">
    <property type="term" value="P:L-leucine biosynthetic process"/>
    <property type="evidence" value="ECO:0007669"/>
    <property type="project" value="TreeGrafter"/>
</dbReference>
<evidence type="ECO:0000256" key="7">
    <source>
        <dbReference type="ARBA" id="ARBA00023304"/>
    </source>
</evidence>
<dbReference type="AlphaFoldDB" id="A0A0C3FQA1"/>
<dbReference type="InterPro" id="IPR043132">
    <property type="entry name" value="BCAT-like_C"/>
</dbReference>
<dbReference type="GO" id="GO:0052654">
    <property type="term" value="F:L-leucine-2-oxoglutarate transaminase activity"/>
    <property type="evidence" value="ECO:0007669"/>
    <property type="project" value="RHEA"/>
</dbReference>
<sequence>MALGPLELLTGVNGHARANVVDEKAIAATIAHRPAALDASKLKYTFADTLKPVPPPESLVFGQVMTDYMLVANFDPQNGWSAPEIKPYAPLTLDPTSSCFHYCTNVFEGMKAFLGPDGKARLFRPELNVARLARSAERTALPPFDEKAVLSLIKSLVKLESRWIPKPSGYSMYIRPTIIGTRPSIGVTASDSAMLFVVMTPTGPYFRTPTALSLLAVGESVRSWPGGTGGHKLGANYASGFLPQQMAAQQGYQQCLWLIGENVTEAGAMNFFVVLKRDDGDLDLVTPPLDGTILPGLTRDSCLSLAAAHPSKTTLHGLPNVRLHTHERPFTMRDLAAWCADGKLLEAFGAGTAVIIAPVGRIGYEGKDLVLPQHKGAYGPVTRALWERIVDIQQGRVEWEGWSALCE</sequence>
<reference evidence="13" key="2">
    <citation type="submission" date="2015-01" db="EMBL/GenBank/DDBJ databases">
        <title>Evolutionary Origins and Diversification of the Mycorrhizal Mutualists.</title>
        <authorList>
            <consortium name="DOE Joint Genome Institute"/>
            <consortium name="Mycorrhizal Genomics Consortium"/>
            <person name="Kohler A."/>
            <person name="Kuo A."/>
            <person name="Nagy L.G."/>
            <person name="Floudas D."/>
            <person name="Copeland A."/>
            <person name="Barry K.W."/>
            <person name="Cichocki N."/>
            <person name="Veneault-Fourrey C."/>
            <person name="LaButti K."/>
            <person name="Lindquist E.A."/>
            <person name="Lipzen A."/>
            <person name="Lundell T."/>
            <person name="Morin E."/>
            <person name="Murat C."/>
            <person name="Riley R."/>
            <person name="Ohm R."/>
            <person name="Sun H."/>
            <person name="Tunlid A."/>
            <person name="Henrissat B."/>
            <person name="Grigoriev I.V."/>
            <person name="Hibbett D.S."/>
            <person name="Martin F."/>
        </authorList>
    </citation>
    <scope>NUCLEOTIDE SEQUENCE [LARGE SCALE GENOMIC DNA]</scope>
    <source>
        <strain evidence="13">F 1598</strain>
    </source>
</reference>
<evidence type="ECO:0000256" key="6">
    <source>
        <dbReference type="ARBA" id="ARBA00022898"/>
    </source>
</evidence>
<protein>
    <recommendedName>
        <fullName evidence="11">Branched-chain-amino-acid aminotransferase</fullName>
        <ecNumber evidence="11">2.6.1.42</ecNumber>
    </recommendedName>
</protein>
<evidence type="ECO:0000256" key="11">
    <source>
        <dbReference type="RuleBase" id="RU004517"/>
    </source>
</evidence>
<proteinExistence type="inferred from homology"/>
<comment type="catalytic activity">
    <reaction evidence="11">
        <text>L-valine + 2-oxoglutarate = 3-methyl-2-oxobutanoate + L-glutamate</text>
        <dbReference type="Rhea" id="RHEA:24813"/>
        <dbReference type="ChEBI" id="CHEBI:11851"/>
        <dbReference type="ChEBI" id="CHEBI:16810"/>
        <dbReference type="ChEBI" id="CHEBI:29985"/>
        <dbReference type="ChEBI" id="CHEBI:57762"/>
        <dbReference type="EC" id="2.6.1.42"/>
    </reaction>
</comment>
<dbReference type="NCBIfam" id="NF009897">
    <property type="entry name" value="PRK13357.1"/>
    <property type="match status" value="1"/>
</dbReference>
<reference evidence="12 13" key="1">
    <citation type="submission" date="2014-04" db="EMBL/GenBank/DDBJ databases">
        <authorList>
            <consortium name="DOE Joint Genome Institute"/>
            <person name="Kuo A."/>
            <person name="Tarkka M."/>
            <person name="Buscot F."/>
            <person name="Kohler A."/>
            <person name="Nagy L.G."/>
            <person name="Floudas D."/>
            <person name="Copeland A."/>
            <person name="Barry K.W."/>
            <person name="Cichocki N."/>
            <person name="Veneault-Fourrey C."/>
            <person name="LaButti K."/>
            <person name="Lindquist E.A."/>
            <person name="Lipzen A."/>
            <person name="Lundell T."/>
            <person name="Morin E."/>
            <person name="Murat C."/>
            <person name="Sun H."/>
            <person name="Tunlid A."/>
            <person name="Henrissat B."/>
            <person name="Grigoriev I.V."/>
            <person name="Hibbett D.S."/>
            <person name="Martin F."/>
            <person name="Nordberg H.P."/>
            <person name="Cantor M.N."/>
            <person name="Hua S.X."/>
        </authorList>
    </citation>
    <scope>NUCLEOTIDE SEQUENCE [LARGE SCALE GENOMIC DNA]</scope>
    <source>
        <strain evidence="12 13">F 1598</strain>
    </source>
</reference>
<evidence type="ECO:0000313" key="12">
    <source>
        <dbReference type="EMBL" id="KIM81894.1"/>
    </source>
</evidence>
<dbReference type="InterPro" id="IPR005786">
    <property type="entry name" value="B_amino_transII"/>
</dbReference>
<evidence type="ECO:0000256" key="1">
    <source>
        <dbReference type="ARBA" id="ARBA00001933"/>
    </source>
</evidence>
<comment type="catalytic activity">
    <reaction evidence="11">
        <text>L-leucine + 2-oxoglutarate = 4-methyl-2-oxopentanoate + L-glutamate</text>
        <dbReference type="Rhea" id="RHEA:18321"/>
        <dbReference type="ChEBI" id="CHEBI:16810"/>
        <dbReference type="ChEBI" id="CHEBI:17865"/>
        <dbReference type="ChEBI" id="CHEBI:29985"/>
        <dbReference type="ChEBI" id="CHEBI:57427"/>
        <dbReference type="EC" id="2.6.1.42"/>
    </reaction>
</comment>
<evidence type="ECO:0000256" key="8">
    <source>
        <dbReference type="PIRSR" id="PIRSR006468-1"/>
    </source>
</evidence>
<dbReference type="InParanoid" id="A0A0C3FQA1"/>
<dbReference type="PANTHER" id="PTHR11825">
    <property type="entry name" value="SUBGROUP IIII AMINOTRANSFERASE"/>
    <property type="match status" value="1"/>
</dbReference>
<dbReference type="InterPro" id="IPR043131">
    <property type="entry name" value="BCAT-like_N"/>
</dbReference>
<accession>A0A0C3FQA1</accession>
<keyword evidence="13" id="KW-1185">Reference proteome</keyword>
<keyword evidence="6 10" id="KW-0663">Pyridoxal phosphate</keyword>
<comment type="cofactor">
    <cofactor evidence="1 10">
        <name>pyridoxal 5'-phosphate</name>
        <dbReference type="ChEBI" id="CHEBI:597326"/>
    </cofactor>
</comment>
<dbReference type="FunFam" id="3.30.470.10:FF:000002">
    <property type="entry name" value="Branched-chain-amino-acid aminotransferase"/>
    <property type="match status" value="1"/>
</dbReference>
<dbReference type="HOGENOM" id="CLU_031922_0_2_1"/>
<dbReference type="Pfam" id="PF01063">
    <property type="entry name" value="Aminotran_4"/>
    <property type="match status" value="1"/>
</dbReference>
<dbReference type="Gene3D" id="3.30.470.10">
    <property type="match status" value="1"/>
</dbReference>
<keyword evidence="3 11" id="KW-0032">Aminotransferase</keyword>
<evidence type="ECO:0000256" key="2">
    <source>
        <dbReference type="ARBA" id="ARBA00009320"/>
    </source>
</evidence>
<gene>
    <name evidence="12" type="ORF">PILCRDRAFT_821251</name>
</gene>
<evidence type="ECO:0000256" key="9">
    <source>
        <dbReference type="RuleBase" id="RU004106"/>
    </source>
</evidence>
<dbReference type="Gene3D" id="3.20.10.10">
    <property type="entry name" value="D-amino Acid Aminotransferase, subunit A, domain 2"/>
    <property type="match status" value="1"/>
</dbReference>
<dbReference type="InterPro" id="IPR033939">
    <property type="entry name" value="BCAT_family"/>
</dbReference>
<dbReference type="GO" id="GO:0009099">
    <property type="term" value="P:L-valine biosynthetic process"/>
    <property type="evidence" value="ECO:0007669"/>
    <property type="project" value="TreeGrafter"/>
</dbReference>
<comment type="similarity">
    <text evidence="2 9">Belongs to the class-IV pyridoxal-phosphate-dependent aminotransferase family.</text>
</comment>
<dbReference type="GO" id="GO:0005739">
    <property type="term" value="C:mitochondrion"/>
    <property type="evidence" value="ECO:0007669"/>
    <property type="project" value="TreeGrafter"/>
</dbReference>
<feature type="modified residue" description="N6-(pyridoxal phosphate)lysine" evidence="8">
    <location>
        <position position="232"/>
    </location>
</feature>
<keyword evidence="5 11" id="KW-0808">Transferase</keyword>
<evidence type="ECO:0000256" key="10">
    <source>
        <dbReference type="RuleBase" id="RU004516"/>
    </source>
</evidence>
<dbReference type="CDD" id="cd01557">
    <property type="entry name" value="BCAT_beta_family"/>
    <property type="match status" value="1"/>
</dbReference>
<dbReference type="STRING" id="765440.A0A0C3FQA1"/>
<evidence type="ECO:0000256" key="4">
    <source>
        <dbReference type="ARBA" id="ARBA00022605"/>
    </source>
</evidence>
<evidence type="ECO:0000313" key="13">
    <source>
        <dbReference type="Proteomes" id="UP000054166"/>
    </source>
</evidence>
<dbReference type="EMBL" id="KN832997">
    <property type="protein sequence ID" value="KIM81894.1"/>
    <property type="molecule type" value="Genomic_DNA"/>
</dbReference>
<dbReference type="PIRSF" id="PIRSF006468">
    <property type="entry name" value="BCAT1"/>
    <property type="match status" value="1"/>
</dbReference>
<evidence type="ECO:0000256" key="5">
    <source>
        <dbReference type="ARBA" id="ARBA00022679"/>
    </source>
</evidence>
<dbReference type="SUPFAM" id="SSF56752">
    <property type="entry name" value="D-aminoacid aminotransferase-like PLP-dependent enzymes"/>
    <property type="match status" value="1"/>
</dbReference>
<dbReference type="InterPro" id="IPR036038">
    <property type="entry name" value="Aminotransferase-like"/>
</dbReference>
<evidence type="ECO:0000256" key="3">
    <source>
        <dbReference type="ARBA" id="ARBA00022576"/>
    </source>
</evidence>
<keyword evidence="7 11" id="KW-0100">Branched-chain amino acid biosynthesis</keyword>
<comment type="catalytic activity">
    <reaction evidence="11">
        <text>L-isoleucine + 2-oxoglutarate = (S)-3-methyl-2-oxopentanoate + L-glutamate</text>
        <dbReference type="Rhea" id="RHEA:24801"/>
        <dbReference type="ChEBI" id="CHEBI:16810"/>
        <dbReference type="ChEBI" id="CHEBI:29985"/>
        <dbReference type="ChEBI" id="CHEBI:35146"/>
        <dbReference type="ChEBI" id="CHEBI:58045"/>
        <dbReference type="EC" id="2.6.1.42"/>
    </reaction>
</comment>
<dbReference type="EC" id="2.6.1.42" evidence="11"/>